<dbReference type="AlphaFoldDB" id="A0A067DAT0"/>
<dbReference type="InterPro" id="IPR036322">
    <property type="entry name" value="WD40_repeat_dom_sf"/>
</dbReference>
<dbReference type="RefSeq" id="XP_012193982.1">
    <property type="nucleotide sequence ID" value="XM_012338592.1"/>
</dbReference>
<dbReference type="GO" id="GO:0016567">
    <property type="term" value="P:protein ubiquitination"/>
    <property type="evidence" value="ECO:0007669"/>
    <property type="project" value="TreeGrafter"/>
</dbReference>
<dbReference type="InterPro" id="IPR015943">
    <property type="entry name" value="WD40/YVTN_repeat-like_dom_sf"/>
</dbReference>
<keyword evidence="3" id="KW-0677">Repeat</keyword>
<evidence type="ECO:0000313" key="6">
    <source>
        <dbReference type="EMBL" id="KDO35706.1"/>
    </source>
</evidence>
<comment type="similarity">
    <text evidence="1">Belongs to the WD repeat EIPR1 family.</text>
</comment>
<dbReference type="GeneID" id="24123137"/>
<organism evidence="6 7">
    <name type="scientific">Saprolegnia parasitica (strain CBS 223.65)</name>
    <dbReference type="NCBI Taxonomy" id="695850"/>
    <lineage>
        <taxon>Eukaryota</taxon>
        <taxon>Sar</taxon>
        <taxon>Stramenopiles</taxon>
        <taxon>Oomycota</taxon>
        <taxon>Saprolegniomycetes</taxon>
        <taxon>Saprolegniales</taxon>
        <taxon>Saprolegniaceae</taxon>
        <taxon>Saprolegnia</taxon>
    </lineage>
</organism>
<dbReference type="OMA" id="HKYAILR"/>
<feature type="repeat" description="WD" evidence="4">
    <location>
        <begin position="211"/>
        <end position="253"/>
    </location>
</feature>
<dbReference type="Gene3D" id="2.130.10.10">
    <property type="entry name" value="YVTN repeat-like/Quinoprotein amine dehydrogenase"/>
    <property type="match status" value="1"/>
</dbReference>
<keyword evidence="2 4" id="KW-0853">WD repeat</keyword>
<evidence type="ECO:0000256" key="3">
    <source>
        <dbReference type="ARBA" id="ARBA00022737"/>
    </source>
</evidence>
<dbReference type="Pfam" id="PF00400">
    <property type="entry name" value="WD40"/>
    <property type="match status" value="1"/>
</dbReference>
<proteinExistence type="inferred from homology"/>
<evidence type="ECO:0000313" key="7">
    <source>
        <dbReference type="Proteomes" id="UP000030745"/>
    </source>
</evidence>
<dbReference type="Proteomes" id="UP000030745">
    <property type="component" value="Unassembled WGS sequence"/>
</dbReference>
<dbReference type="KEGG" id="spar:SPRG_00498"/>
<dbReference type="InterPro" id="IPR019775">
    <property type="entry name" value="WD40_repeat_CS"/>
</dbReference>
<reference evidence="6 7" key="1">
    <citation type="journal article" date="2013" name="PLoS Genet.">
        <title>Distinctive expansion of potential virulence genes in the genome of the oomycete fish pathogen Saprolegnia parasitica.</title>
        <authorList>
            <person name="Jiang R.H."/>
            <person name="de Bruijn I."/>
            <person name="Haas B.J."/>
            <person name="Belmonte R."/>
            <person name="Lobach L."/>
            <person name="Christie J."/>
            <person name="van den Ackerveken G."/>
            <person name="Bottin A."/>
            <person name="Bulone V."/>
            <person name="Diaz-Moreno S.M."/>
            <person name="Dumas B."/>
            <person name="Fan L."/>
            <person name="Gaulin E."/>
            <person name="Govers F."/>
            <person name="Grenville-Briggs L.J."/>
            <person name="Horner N.R."/>
            <person name="Levin J.Z."/>
            <person name="Mammella M."/>
            <person name="Meijer H.J."/>
            <person name="Morris P."/>
            <person name="Nusbaum C."/>
            <person name="Oome S."/>
            <person name="Phillips A.J."/>
            <person name="van Rooyen D."/>
            <person name="Rzeszutek E."/>
            <person name="Saraiva M."/>
            <person name="Secombes C.J."/>
            <person name="Seidl M.F."/>
            <person name="Snel B."/>
            <person name="Stassen J.H."/>
            <person name="Sykes S."/>
            <person name="Tripathy S."/>
            <person name="van den Berg H."/>
            <person name="Vega-Arreguin J.C."/>
            <person name="Wawra S."/>
            <person name="Young S.K."/>
            <person name="Zeng Q."/>
            <person name="Dieguez-Uribeondo J."/>
            <person name="Russ C."/>
            <person name="Tyler B.M."/>
            <person name="van West P."/>
        </authorList>
    </citation>
    <scope>NUCLEOTIDE SEQUENCE [LARGE SCALE GENOMIC DNA]</scope>
    <source>
        <strain evidence="6 7">CBS 223.65</strain>
    </source>
</reference>
<sequence length="363" mass="40004">MFGQAATYEGKRIARCVDAIYGESDQQRFVVGTCSPSTKKPNQLHLLDANLSFLRAYSHASPLQHFAMCPLPQRAHTILTTFTSERNEPTFAVWKLESVEDPVATSVDTPAQMTLAAQTTMESAINKAIWNPHEDTSAAAIASLNATSIATWALAEGGAACKETTKVSLGEGKQLTGVTWDPHHRHNITATVDESIQSWDLRSGKLAHVIEDAHLGCTRDVDYNPNKPYYIASGGEDGKVKFWDLRKPQTALLTLSGHSHWIWCVKYNRFHDQLVLSSSSDSLVNLWRVSSISSAPLLEMDDGDSEQGVDVGDAKIKSYEEHEDSVYSVAWGSADSWLFASVSYSGRVVLNQVPSTEKYRILL</sequence>
<dbReference type="PANTHER" id="PTHR14205:SF15">
    <property type="entry name" value="EARP AND GARP COMPLEX-INTERACTING PROTEIN 1"/>
    <property type="match status" value="1"/>
</dbReference>
<dbReference type="SUPFAM" id="SSF50978">
    <property type="entry name" value="WD40 repeat-like"/>
    <property type="match status" value="1"/>
</dbReference>
<evidence type="ECO:0000256" key="1">
    <source>
        <dbReference type="ARBA" id="ARBA00005672"/>
    </source>
</evidence>
<name>A0A067DAT0_SAPPC</name>
<feature type="repeat" description="WD" evidence="4">
    <location>
        <begin position="255"/>
        <end position="291"/>
    </location>
</feature>
<evidence type="ECO:0000259" key="5">
    <source>
        <dbReference type="Pfam" id="PF23609"/>
    </source>
</evidence>
<feature type="domain" description="EIPR1-like beta-propeller" evidence="5">
    <location>
        <begin position="5"/>
        <end position="287"/>
    </location>
</feature>
<feature type="repeat" description="WD" evidence="4">
    <location>
        <begin position="168"/>
        <end position="209"/>
    </location>
</feature>
<dbReference type="InterPro" id="IPR040323">
    <property type="entry name" value="EIPR1"/>
</dbReference>
<evidence type="ECO:0000256" key="2">
    <source>
        <dbReference type="ARBA" id="ARBA00022574"/>
    </source>
</evidence>
<keyword evidence="7" id="KW-1185">Reference proteome</keyword>
<dbReference type="VEuPathDB" id="FungiDB:SPRG_00498"/>
<dbReference type="STRING" id="695850.A0A067DAT0"/>
<dbReference type="PANTHER" id="PTHR14205">
    <property type="entry name" value="WD-REPEAT PROTEIN"/>
    <property type="match status" value="1"/>
</dbReference>
<protein>
    <recommendedName>
        <fullName evidence="5">EIPR1-like beta-propeller domain-containing protein</fullName>
    </recommendedName>
</protein>
<dbReference type="SMART" id="SM00320">
    <property type="entry name" value="WD40"/>
    <property type="match status" value="4"/>
</dbReference>
<dbReference type="PROSITE" id="PS50082">
    <property type="entry name" value="WD_REPEATS_2"/>
    <property type="match status" value="3"/>
</dbReference>
<dbReference type="Pfam" id="PF23609">
    <property type="entry name" value="Beta-prop_EIPR1"/>
    <property type="match status" value="1"/>
</dbReference>
<dbReference type="InterPro" id="IPR059104">
    <property type="entry name" value="Beta-prop_EIPR1-like"/>
</dbReference>
<dbReference type="OrthoDB" id="196957at2759"/>
<dbReference type="InterPro" id="IPR001680">
    <property type="entry name" value="WD40_rpt"/>
</dbReference>
<gene>
    <name evidence="6" type="ORF">SPRG_00498</name>
</gene>
<accession>A0A067DAT0</accession>
<evidence type="ECO:0000256" key="4">
    <source>
        <dbReference type="PROSITE-ProRule" id="PRU00221"/>
    </source>
</evidence>
<dbReference type="PROSITE" id="PS50294">
    <property type="entry name" value="WD_REPEATS_REGION"/>
    <property type="match status" value="1"/>
</dbReference>
<dbReference type="PROSITE" id="PS00678">
    <property type="entry name" value="WD_REPEATS_1"/>
    <property type="match status" value="1"/>
</dbReference>
<dbReference type="EMBL" id="KK583189">
    <property type="protein sequence ID" value="KDO35706.1"/>
    <property type="molecule type" value="Genomic_DNA"/>
</dbReference>